<keyword evidence="3 5" id="KW-1015">Disulfide bond</keyword>
<evidence type="ECO:0000256" key="2">
    <source>
        <dbReference type="ARBA" id="ARBA00022737"/>
    </source>
</evidence>
<dbReference type="InterPro" id="IPR050350">
    <property type="entry name" value="Compl-Cell_Adhes-Reg"/>
</dbReference>
<proteinExistence type="predicted"/>
<feature type="domain" description="Sushi" evidence="6">
    <location>
        <begin position="119"/>
        <end position="182"/>
    </location>
</feature>
<dbReference type="Pfam" id="PF00084">
    <property type="entry name" value="Sushi"/>
    <property type="match status" value="2"/>
</dbReference>
<dbReference type="Gene3D" id="2.10.70.10">
    <property type="entry name" value="Complement Module, domain 1"/>
    <property type="match status" value="2"/>
</dbReference>
<evidence type="ECO:0000313" key="8">
    <source>
        <dbReference type="Proteomes" id="UP001608902"/>
    </source>
</evidence>
<comment type="caution">
    <text evidence="5">Lacks conserved residue(s) required for the propagation of feature annotation.</text>
</comment>
<evidence type="ECO:0000256" key="1">
    <source>
        <dbReference type="ARBA" id="ARBA00022659"/>
    </source>
</evidence>
<organism evidence="7 8">
    <name type="scientific">Gnathostoma spinigerum</name>
    <dbReference type="NCBI Taxonomy" id="75299"/>
    <lineage>
        <taxon>Eukaryota</taxon>
        <taxon>Metazoa</taxon>
        <taxon>Ecdysozoa</taxon>
        <taxon>Nematoda</taxon>
        <taxon>Chromadorea</taxon>
        <taxon>Rhabditida</taxon>
        <taxon>Spirurina</taxon>
        <taxon>Gnathostomatomorpha</taxon>
        <taxon>Gnathostomatoidea</taxon>
        <taxon>Gnathostomatidae</taxon>
        <taxon>Gnathostoma</taxon>
    </lineage>
</organism>
<evidence type="ECO:0000313" key="7">
    <source>
        <dbReference type="EMBL" id="MFH4983876.1"/>
    </source>
</evidence>
<dbReference type="Proteomes" id="UP001608902">
    <property type="component" value="Unassembled WGS sequence"/>
</dbReference>
<name>A0ABD6F1F0_9BILA</name>
<reference evidence="7 8" key="1">
    <citation type="submission" date="2024-08" db="EMBL/GenBank/DDBJ databases">
        <title>Gnathostoma spinigerum genome.</title>
        <authorList>
            <person name="Gonzalez-Bertolin B."/>
            <person name="Monzon S."/>
            <person name="Zaballos A."/>
            <person name="Jimenez P."/>
            <person name="Dekumyoy P."/>
            <person name="Varona S."/>
            <person name="Cuesta I."/>
            <person name="Sumanam S."/>
            <person name="Adisakwattana P."/>
            <person name="Gasser R.B."/>
            <person name="Hernandez-Gonzalez A."/>
            <person name="Young N.D."/>
            <person name="Perteguer M.J."/>
        </authorList>
    </citation>
    <scope>NUCLEOTIDE SEQUENCE [LARGE SCALE GENOMIC DNA]</scope>
    <source>
        <strain evidence="7">AL3</strain>
        <tissue evidence="7">Liver</tissue>
    </source>
</reference>
<feature type="domain" description="Sushi" evidence="6">
    <location>
        <begin position="54"/>
        <end position="118"/>
    </location>
</feature>
<dbReference type="CDD" id="cd00033">
    <property type="entry name" value="CCP"/>
    <property type="match status" value="2"/>
</dbReference>
<keyword evidence="8" id="KW-1185">Reference proteome</keyword>
<accession>A0ABD6F1F0</accession>
<keyword evidence="1 5" id="KW-0768">Sushi</keyword>
<evidence type="ECO:0000256" key="3">
    <source>
        <dbReference type="ARBA" id="ARBA00023157"/>
    </source>
</evidence>
<protein>
    <recommendedName>
        <fullName evidence="6">Sushi domain-containing protein</fullName>
    </recommendedName>
</protein>
<sequence>MNITRGKLHYPMHDENAAFLPFNAAVVRQCPGELYNEEFVYSHCSSDGWQPPIEECPETPPCPEIYDQHGTVHYSDELKSASTSAWLECDHGYSDVGSSFAVCRSNGEWNTTLGPCEPIRCPQLSTRNPGVLTHNLNGRNEERAVGTKVVLRCLDDYFVEGQAEATCESNGDWSTTLGQCSPLCPDIPRNNSFVKYSVEVCAVFKKIGVVKL</sequence>
<dbReference type="InterPro" id="IPR000436">
    <property type="entry name" value="Sushi_SCR_CCP_dom"/>
</dbReference>
<keyword evidence="4" id="KW-0325">Glycoprotein</keyword>
<dbReference type="SMART" id="SM00032">
    <property type="entry name" value="CCP"/>
    <property type="match status" value="2"/>
</dbReference>
<dbReference type="InterPro" id="IPR035976">
    <property type="entry name" value="Sushi/SCR/CCP_sf"/>
</dbReference>
<evidence type="ECO:0000259" key="6">
    <source>
        <dbReference type="PROSITE" id="PS50923"/>
    </source>
</evidence>
<dbReference type="SUPFAM" id="SSF57535">
    <property type="entry name" value="Complement control module/SCR domain"/>
    <property type="match status" value="2"/>
</dbReference>
<feature type="disulfide bond" evidence="5">
    <location>
        <begin position="153"/>
        <end position="180"/>
    </location>
</feature>
<feature type="disulfide bond" evidence="5">
    <location>
        <begin position="89"/>
        <end position="116"/>
    </location>
</feature>
<comment type="caution">
    <text evidence="7">The sequence shown here is derived from an EMBL/GenBank/DDBJ whole genome shotgun (WGS) entry which is preliminary data.</text>
</comment>
<gene>
    <name evidence="7" type="ORF">AB6A40_010585</name>
</gene>
<dbReference type="EMBL" id="JBGFUD010014241">
    <property type="protein sequence ID" value="MFH4983876.1"/>
    <property type="molecule type" value="Genomic_DNA"/>
</dbReference>
<evidence type="ECO:0000256" key="5">
    <source>
        <dbReference type="PROSITE-ProRule" id="PRU00302"/>
    </source>
</evidence>
<dbReference type="PANTHER" id="PTHR19325">
    <property type="entry name" value="COMPLEMENT COMPONENT-RELATED SUSHI DOMAIN-CONTAINING"/>
    <property type="match status" value="1"/>
</dbReference>
<keyword evidence="2" id="KW-0677">Repeat</keyword>
<evidence type="ECO:0000256" key="4">
    <source>
        <dbReference type="ARBA" id="ARBA00023180"/>
    </source>
</evidence>
<dbReference type="PANTHER" id="PTHR19325:SF575">
    <property type="entry name" value="LOCOMOTION-RELATED PROTEIN HIKARU GENKI"/>
    <property type="match status" value="1"/>
</dbReference>
<dbReference type="PROSITE" id="PS50923">
    <property type="entry name" value="SUSHI"/>
    <property type="match status" value="2"/>
</dbReference>
<dbReference type="AlphaFoldDB" id="A0ABD6F1F0"/>